<feature type="compositionally biased region" description="Polar residues" evidence="4">
    <location>
        <begin position="820"/>
        <end position="829"/>
    </location>
</feature>
<feature type="compositionally biased region" description="Polar residues" evidence="4">
    <location>
        <begin position="873"/>
        <end position="884"/>
    </location>
</feature>
<sequence>MLASLLSPTFTSNTTNNDSSKLLPSVKCSTCNQPVPLDELGDHTCSPPQSLASSISAPPSKTVSPGPVLPKPSLSQEEANALLPGRLQNRVVNANNGISSANGLRAQSPSNPSSRQSSSSASTVSSSSTSNSSSTSYDRLRISTKSKGTTSPTFQPKSSPLARKDSQAEDSSTMKSRSRSSSRERLGDKISPLRTRPPPTDPFSSNRHNNNNSSISSSISSNSNLRIRTPSNSNGTISAQNTPSTARPLGSFSAPDRDMSPVLTARPTFPSGPAGGPPPLRNGTPLAPGAAGMMPNRTGPTPPPPPSQATPPNSINFPSRMGPSPGPIPNHRDPRINANPRNTPPPPMQMQIQQRQQQSDGLIPTNESFVPPAERGIDTKTGGEAGMAGVGRRGFAAAARAAMFVQNAGGPGAYPQQGYGAMGVPSPGGGYGNGMGMARRPNAPQFLDIDAASRCDYVVNVSVMCLASLQHHAAGFLLGLIDSNGTRLSPTSTPPLSAGSGYSSHSPGGPTSPPAQADFARTQAPPGGLNKPALQIPPAALNNSSNNLNPNHANTPLSAVSPTAGGRLPFFDKLKNSIGFPSSDTASMSSSISGAAIERSQSASSSASSLYPREKTPVPQGRGVAANDHNGRNNIVDTGREKEVPPPPSPIDSESEYGGLAYADSTDNEDNDSTSRYDDDGEEDLDDGLARAERRRRRGLSEKDKGMEVGMRNGKGHYPGYSQSSQNGIGATMLGRNGTASSTSSSRADDSLSRRLRDRESSQSRERSRGSGHVMGARSMNASRSASRTRPPLDGRGGQNISASAATAGDAFKKGHAQFGSVSARSRSVSTDRDGSHVNNGRMNASGHAPSLSQSSVVSSSALRMGLSHSREGSVSSNYSSTSAGAGVRGNENGGSPSKQGVRTRVDSAAAIAAALGLSRSNSTQSINAADYARLGGPGVPRRADSSRSRREEADRDNGGDIADKRRDGRRDGSVGLSLERGGVNDRAPRNEREVGRQKLTVQVDEEVRGRGTNVVNGIGSATMKSASRRGDRDRGDYANGDDTLSRSKTVQSPETSRPIKLPTRSMTSPTLERDKALLPSNNFAGGSAGGSSVTAGLVQKKRRPSPKTCVRCENAGGVLCEKCWKGMYLPKVLFAPVRWEAIGGCRRCNLPIEKQAVSSSDGQLKGKYHRECFNCHVCNKPFPDKSFYVYDGKPLCAYHYHEANDSLCAAALCGQPIEGPCAVSHTGDRYHPEHMTCEFYADDLDRDCGVRLEEYWEVDGRMLCERHANVASRYGYASSGRGSGSEDDTQQRRDGRAKKRITRFIDLTGGGGGAPGPGDSGLR</sequence>
<feature type="compositionally biased region" description="Basic and acidic residues" evidence="4">
    <location>
        <begin position="747"/>
        <end position="769"/>
    </location>
</feature>
<feature type="domain" description="LIM zinc-binding" evidence="5">
    <location>
        <begin position="1144"/>
        <end position="1207"/>
    </location>
</feature>
<dbReference type="Pfam" id="PF00412">
    <property type="entry name" value="LIM"/>
    <property type="match status" value="1"/>
</dbReference>
<evidence type="ECO:0000256" key="2">
    <source>
        <dbReference type="ARBA" id="ARBA00022833"/>
    </source>
</evidence>
<feature type="compositionally biased region" description="Pro residues" evidence="4">
    <location>
        <begin position="300"/>
        <end position="309"/>
    </location>
</feature>
<dbReference type="CDD" id="cd09397">
    <property type="entry name" value="LIM1_UF1"/>
    <property type="match status" value="1"/>
</dbReference>
<dbReference type="PROSITE" id="PS50023">
    <property type="entry name" value="LIM_DOMAIN_2"/>
    <property type="match status" value="1"/>
</dbReference>
<evidence type="ECO:0000256" key="4">
    <source>
        <dbReference type="SAM" id="MobiDB-lite"/>
    </source>
</evidence>
<feature type="compositionally biased region" description="Basic and acidic residues" evidence="4">
    <location>
        <begin position="942"/>
        <end position="973"/>
    </location>
</feature>
<feature type="compositionally biased region" description="Low complexity" evidence="4">
    <location>
        <begin position="204"/>
        <end position="228"/>
    </location>
</feature>
<keyword evidence="7" id="KW-1185">Reference proteome</keyword>
<dbReference type="PANTHER" id="PTHR24216:SF65">
    <property type="entry name" value="PAXILLIN-LIKE PROTEIN 1"/>
    <property type="match status" value="1"/>
</dbReference>
<feature type="region of interest" description="Disordered" evidence="4">
    <location>
        <begin position="1276"/>
        <end position="1324"/>
    </location>
</feature>
<dbReference type="GO" id="GO:0030695">
    <property type="term" value="F:GTPase regulator activity"/>
    <property type="evidence" value="ECO:0007669"/>
    <property type="project" value="UniProtKB-ARBA"/>
</dbReference>
<dbReference type="EMBL" id="JAACJL010000044">
    <property type="protein sequence ID" value="KAF4614476.1"/>
    <property type="molecule type" value="Genomic_DNA"/>
</dbReference>
<feature type="region of interest" description="Disordered" evidence="4">
    <location>
        <begin position="930"/>
        <end position="1070"/>
    </location>
</feature>
<accession>A0A8H4QP11</accession>
<dbReference type="PROSITE" id="PS00478">
    <property type="entry name" value="LIM_DOMAIN_1"/>
    <property type="match status" value="1"/>
</dbReference>
<dbReference type="GO" id="GO:0046872">
    <property type="term" value="F:metal ion binding"/>
    <property type="evidence" value="ECO:0007669"/>
    <property type="project" value="UniProtKB-KW"/>
</dbReference>
<comment type="caution">
    <text evidence="6">The sequence shown here is derived from an EMBL/GenBank/DDBJ whole genome shotgun (WGS) entry which is preliminary data.</text>
</comment>
<reference evidence="6 7" key="1">
    <citation type="submission" date="2019-12" db="EMBL/GenBank/DDBJ databases">
        <authorList>
            <person name="Floudas D."/>
            <person name="Bentzer J."/>
            <person name="Ahren D."/>
            <person name="Johansson T."/>
            <person name="Persson P."/>
            <person name="Tunlid A."/>
        </authorList>
    </citation>
    <scope>NUCLEOTIDE SEQUENCE [LARGE SCALE GENOMIC DNA]</scope>
    <source>
        <strain evidence="6 7">CBS 102.39</strain>
    </source>
</reference>
<feature type="compositionally biased region" description="Polar residues" evidence="4">
    <location>
        <begin position="46"/>
        <end position="63"/>
    </location>
</feature>
<feature type="compositionally biased region" description="Low complexity" evidence="4">
    <location>
        <begin position="777"/>
        <end position="790"/>
    </location>
</feature>
<proteinExistence type="predicted"/>
<evidence type="ECO:0000259" key="5">
    <source>
        <dbReference type="PROSITE" id="PS50023"/>
    </source>
</evidence>
<feature type="region of interest" description="Disordered" evidence="4">
    <location>
        <begin position="98"/>
        <end position="349"/>
    </location>
</feature>
<feature type="compositionally biased region" description="Polar residues" evidence="4">
    <location>
        <begin position="229"/>
        <end position="245"/>
    </location>
</feature>
<dbReference type="Gene3D" id="2.10.110.10">
    <property type="entry name" value="Cysteine Rich Protein"/>
    <property type="match status" value="2"/>
</dbReference>
<feature type="compositionally biased region" description="Low complexity" evidence="4">
    <location>
        <begin position="851"/>
        <end position="861"/>
    </location>
</feature>
<dbReference type="Proteomes" id="UP000521872">
    <property type="component" value="Unassembled WGS sequence"/>
</dbReference>
<protein>
    <recommendedName>
        <fullName evidence="5">LIM zinc-binding domain-containing protein</fullName>
    </recommendedName>
</protein>
<organism evidence="6 7">
    <name type="scientific">Agrocybe pediades</name>
    <dbReference type="NCBI Taxonomy" id="84607"/>
    <lineage>
        <taxon>Eukaryota</taxon>
        <taxon>Fungi</taxon>
        <taxon>Dikarya</taxon>
        <taxon>Basidiomycota</taxon>
        <taxon>Agaricomycotina</taxon>
        <taxon>Agaricomycetes</taxon>
        <taxon>Agaricomycetidae</taxon>
        <taxon>Agaricales</taxon>
        <taxon>Agaricineae</taxon>
        <taxon>Strophariaceae</taxon>
        <taxon>Agrocybe</taxon>
    </lineage>
</organism>
<dbReference type="SUPFAM" id="SSF57716">
    <property type="entry name" value="Glucocorticoid receptor-like (DNA-binding domain)"/>
    <property type="match status" value="1"/>
</dbReference>
<feature type="compositionally biased region" description="Polar residues" evidence="4">
    <location>
        <begin position="143"/>
        <end position="158"/>
    </location>
</feature>
<feature type="compositionally biased region" description="Low complexity" evidence="4">
    <location>
        <begin position="599"/>
        <end position="609"/>
    </location>
</feature>
<gene>
    <name evidence="6" type="ORF">D9613_002683</name>
</gene>
<feature type="region of interest" description="Disordered" evidence="4">
    <location>
        <begin position="40"/>
        <end position="73"/>
    </location>
</feature>
<evidence type="ECO:0000256" key="3">
    <source>
        <dbReference type="PROSITE-ProRule" id="PRU00125"/>
    </source>
</evidence>
<name>A0A8H4QP11_9AGAR</name>
<feature type="region of interest" description="Disordered" evidence="4">
    <location>
        <begin position="1"/>
        <end position="23"/>
    </location>
</feature>
<evidence type="ECO:0000256" key="1">
    <source>
        <dbReference type="ARBA" id="ARBA00022723"/>
    </source>
</evidence>
<feature type="region of interest" description="Disordered" evidence="4">
    <location>
        <begin position="599"/>
        <end position="802"/>
    </location>
</feature>
<feature type="compositionally biased region" description="Low complexity" evidence="4">
    <location>
        <begin position="537"/>
        <end position="554"/>
    </location>
</feature>
<evidence type="ECO:0000313" key="7">
    <source>
        <dbReference type="Proteomes" id="UP000521872"/>
    </source>
</evidence>
<feature type="compositionally biased region" description="Gly residues" evidence="4">
    <location>
        <begin position="1309"/>
        <end position="1324"/>
    </location>
</feature>
<keyword evidence="1 3" id="KW-0479">Metal-binding</keyword>
<keyword evidence="2 3" id="KW-0862">Zinc</keyword>
<feature type="compositionally biased region" description="Basic and acidic residues" evidence="4">
    <location>
        <begin position="983"/>
        <end position="997"/>
    </location>
</feature>
<dbReference type="SMART" id="SM00132">
    <property type="entry name" value="LIM"/>
    <property type="match status" value="2"/>
</dbReference>
<evidence type="ECO:0000313" key="6">
    <source>
        <dbReference type="EMBL" id="KAF4614476.1"/>
    </source>
</evidence>
<feature type="region of interest" description="Disordered" evidence="4">
    <location>
        <begin position="819"/>
        <end position="903"/>
    </location>
</feature>
<keyword evidence="3" id="KW-0440">LIM domain</keyword>
<dbReference type="PANTHER" id="PTHR24216">
    <property type="entry name" value="PAXILLIN-RELATED"/>
    <property type="match status" value="1"/>
</dbReference>
<dbReference type="InterPro" id="IPR001781">
    <property type="entry name" value="Znf_LIM"/>
</dbReference>
<feature type="compositionally biased region" description="Polar residues" evidence="4">
    <location>
        <begin position="1047"/>
        <end position="1056"/>
    </location>
</feature>
<dbReference type="CDD" id="cd08368">
    <property type="entry name" value="LIM"/>
    <property type="match status" value="1"/>
</dbReference>
<feature type="compositionally biased region" description="Low complexity" evidence="4">
    <location>
        <begin position="495"/>
        <end position="509"/>
    </location>
</feature>
<feature type="compositionally biased region" description="Low complexity" evidence="4">
    <location>
        <begin position="105"/>
        <end position="136"/>
    </location>
</feature>
<feature type="region of interest" description="Disordered" evidence="4">
    <location>
        <begin position="488"/>
        <end position="560"/>
    </location>
</feature>